<evidence type="ECO:0000259" key="2">
    <source>
        <dbReference type="Pfam" id="PF22570"/>
    </source>
</evidence>
<comment type="caution">
    <text evidence="3">The sequence shown here is derived from an EMBL/GenBank/DDBJ whole genome shotgun (WGS) entry which is preliminary data.</text>
</comment>
<accession>A0A1A5YDL6</accession>
<evidence type="ECO:0000256" key="1">
    <source>
        <dbReference type="SAM" id="Phobius"/>
    </source>
</evidence>
<dbReference type="InterPro" id="IPR054331">
    <property type="entry name" value="LiaF_TM"/>
</dbReference>
<dbReference type="RefSeq" id="WP_068685840.1">
    <property type="nucleotide sequence ID" value="NZ_LYPA01000070.1"/>
</dbReference>
<dbReference type="STRING" id="1844972.A7K91_08125"/>
<sequence length="98" mass="10179">MNGKTALGALLVLVGGLAALKFFNVNFGVIFSLLLPFILIGFGILGWVNGRKWIGGALAAIGGFMLLGKLGGLLMLIVAVGLILIGLSLFKSSGRRSY</sequence>
<keyword evidence="1" id="KW-0472">Membrane</keyword>
<gene>
    <name evidence="3" type="ORF">A7K91_08125</name>
</gene>
<feature type="transmembrane region" description="Helical" evidence="1">
    <location>
        <begin position="70"/>
        <end position="90"/>
    </location>
</feature>
<proteinExistence type="predicted"/>
<name>A0A1A5YDL6_9BACL</name>
<reference evidence="3 4" key="1">
    <citation type="submission" date="2016-05" db="EMBL/GenBank/DDBJ databases">
        <title>Paenibacillus oryzae. sp. nov., isolated from the rice root.</title>
        <authorList>
            <person name="Zhang J."/>
            <person name="Zhang X."/>
        </authorList>
    </citation>
    <scope>NUCLEOTIDE SEQUENCE [LARGE SCALE GENOMIC DNA]</scope>
    <source>
        <strain evidence="3 4">1DrF-4</strain>
    </source>
</reference>
<organism evidence="3 4">
    <name type="scientific">Paenibacillus oryzae</name>
    <dbReference type="NCBI Taxonomy" id="1844972"/>
    <lineage>
        <taxon>Bacteria</taxon>
        <taxon>Bacillati</taxon>
        <taxon>Bacillota</taxon>
        <taxon>Bacilli</taxon>
        <taxon>Bacillales</taxon>
        <taxon>Paenibacillaceae</taxon>
        <taxon>Paenibacillus</taxon>
    </lineage>
</organism>
<keyword evidence="1" id="KW-1133">Transmembrane helix</keyword>
<dbReference type="Proteomes" id="UP000092024">
    <property type="component" value="Unassembled WGS sequence"/>
</dbReference>
<protein>
    <recommendedName>
        <fullName evidence="2">LiaF transmembrane domain-containing protein</fullName>
    </recommendedName>
</protein>
<dbReference type="EMBL" id="LYPA01000070">
    <property type="protein sequence ID" value="OBR63726.1"/>
    <property type="molecule type" value="Genomic_DNA"/>
</dbReference>
<evidence type="ECO:0000313" key="4">
    <source>
        <dbReference type="Proteomes" id="UP000092024"/>
    </source>
</evidence>
<keyword evidence="4" id="KW-1185">Reference proteome</keyword>
<keyword evidence="1" id="KW-0812">Transmembrane</keyword>
<evidence type="ECO:0000313" key="3">
    <source>
        <dbReference type="EMBL" id="OBR63726.1"/>
    </source>
</evidence>
<feature type="transmembrane region" description="Helical" evidence="1">
    <location>
        <begin position="29"/>
        <end position="49"/>
    </location>
</feature>
<dbReference type="AlphaFoldDB" id="A0A1A5YDL6"/>
<dbReference type="Pfam" id="PF22570">
    <property type="entry name" value="LiaF-TM"/>
    <property type="match status" value="1"/>
</dbReference>
<feature type="domain" description="LiaF transmembrane" evidence="2">
    <location>
        <begin position="7"/>
        <end position="96"/>
    </location>
</feature>